<dbReference type="AlphaFoldDB" id="A0A0K2ZIB7"/>
<protein>
    <submittedName>
        <fullName evidence="1">Uncharacterized protein</fullName>
    </submittedName>
</protein>
<reference evidence="1 2" key="1">
    <citation type="submission" date="2015-07" db="EMBL/GenBank/DDBJ databases">
        <authorList>
            <person name="Noorani M."/>
        </authorList>
    </citation>
    <scope>NUCLEOTIDE SEQUENCE [LARGE SCALE GENOMIC DNA]</scope>
    <source>
        <strain evidence="1">LMG728</strain>
    </source>
</reference>
<evidence type="ECO:0000313" key="2">
    <source>
        <dbReference type="Proteomes" id="UP000041247"/>
    </source>
</evidence>
<dbReference type="EMBL" id="CXOK01000024">
    <property type="protein sequence ID" value="CTP85383.1"/>
    <property type="molecule type" value="Genomic_DNA"/>
</dbReference>
<evidence type="ECO:0000313" key="1">
    <source>
        <dbReference type="EMBL" id="CTP85383.1"/>
    </source>
</evidence>
<dbReference type="GeneID" id="66888902"/>
<sequence length="61" mass="7245">MPNSMKTEAEQLVRSLPEQASWDDLMYEIYVRQKIEQGLRAAEEGRVVPHDEVRRRFALDR</sequence>
<proteinExistence type="predicted"/>
<accession>A0A0K2ZIB7</accession>
<name>A0A0K2ZIB7_9XANT</name>
<gene>
    <name evidence="1" type="ORF">XTPLMG728_0867</name>
</gene>
<organism evidence="1 2">
    <name type="scientific">Xanthomonas graminis pv. poae</name>
    <dbReference type="NCBI Taxonomy" id="227946"/>
    <lineage>
        <taxon>Bacteria</taxon>
        <taxon>Pseudomonadati</taxon>
        <taxon>Pseudomonadota</taxon>
        <taxon>Gammaproteobacteria</taxon>
        <taxon>Lysobacterales</taxon>
        <taxon>Lysobacteraceae</taxon>
        <taxon>Xanthomonas</taxon>
        <taxon>Xanthomonas translucens group</taxon>
        <taxon>Xanthomonas graminis</taxon>
    </lineage>
</organism>
<dbReference type="Proteomes" id="UP000041247">
    <property type="component" value="Unassembled WGS sequence"/>
</dbReference>
<dbReference type="RefSeq" id="WP_080627620.1">
    <property type="nucleotide sequence ID" value="NZ_CXOK01000024.1"/>
</dbReference>